<dbReference type="AlphaFoldDB" id="A0A0W8FL83"/>
<protein>
    <submittedName>
        <fullName evidence="1">Uncharacterized protein</fullName>
    </submittedName>
</protein>
<dbReference type="EMBL" id="LNQE01001061">
    <property type="protein sequence ID" value="KUG21474.1"/>
    <property type="molecule type" value="Genomic_DNA"/>
</dbReference>
<evidence type="ECO:0000313" key="1">
    <source>
        <dbReference type="EMBL" id="KUG21474.1"/>
    </source>
</evidence>
<accession>A0A0W8FL83</accession>
<sequence>MVVVLPFLSAMLARSLPLYVRVVALLFLSLSKLSKPEVLNS</sequence>
<organism evidence="1">
    <name type="scientific">hydrocarbon metagenome</name>
    <dbReference type="NCBI Taxonomy" id="938273"/>
    <lineage>
        <taxon>unclassified sequences</taxon>
        <taxon>metagenomes</taxon>
        <taxon>ecological metagenomes</taxon>
    </lineage>
</organism>
<reference evidence="1" key="1">
    <citation type="journal article" date="2015" name="Proc. Natl. Acad. Sci. U.S.A.">
        <title>Networks of energetic and metabolic interactions define dynamics in microbial communities.</title>
        <authorList>
            <person name="Embree M."/>
            <person name="Liu J.K."/>
            <person name="Al-Bassam M.M."/>
            <person name="Zengler K."/>
        </authorList>
    </citation>
    <scope>NUCLEOTIDE SEQUENCE</scope>
</reference>
<name>A0A0W8FL83_9ZZZZ</name>
<gene>
    <name evidence="1" type="ORF">ASZ90_008767</name>
</gene>
<comment type="caution">
    <text evidence="1">The sequence shown here is derived from an EMBL/GenBank/DDBJ whole genome shotgun (WGS) entry which is preliminary data.</text>
</comment>
<proteinExistence type="predicted"/>